<sequence length="258" mass="26947">MTESDSKQRSGIQSVGIGLRVLDVLATLDGPAALGVIAQASDLSASQAHRYLASLVASGMAKQDPATGRYDLGPGALRLGLGALARVDAFREADEAITAFSRETGRTVQIAALGPSGPIVVRWAMGSPPVATSLMVGSSLPLLRSATGHVFLAFRPDSHTRHMVERETQAERGLAPVDVEALRQRVRKTGYSAISGSLIPGLRATALPIFDLQGEAVVTATVLATDAFVPERDDEVRQALAAVCDQVTTTIGGRRPAA</sequence>
<dbReference type="GO" id="GO:0003700">
    <property type="term" value="F:DNA-binding transcription factor activity"/>
    <property type="evidence" value="ECO:0007669"/>
    <property type="project" value="TreeGrafter"/>
</dbReference>
<dbReference type="Pfam" id="PF09339">
    <property type="entry name" value="HTH_IclR"/>
    <property type="match status" value="1"/>
</dbReference>
<dbReference type="PROSITE" id="PS51077">
    <property type="entry name" value="HTH_ICLR"/>
    <property type="match status" value="1"/>
</dbReference>
<dbReference type="Pfam" id="PF01614">
    <property type="entry name" value="IclR_C"/>
    <property type="match status" value="1"/>
</dbReference>
<dbReference type="InterPro" id="IPR029016">
    <property type="entry name" value="GAF-like_dom_sf"/>
</dbReference>
<dbReference type="EMBL" id="CP026100">
    <property type="protein sequence ID" value="AYV48129.1"/>
    <property type="molecule type" value="Genomic_DNA"/>
</dbReference>
<accession>A0A2N5CM22</accession>
<dbReference type="KEGG" id="cfh:C1707_18715"/>
<dbReference type="InterPro" id="IPR036388">
    <property type="entry name" value="WH-like_DNA-bd_sf"/>
</dbReference>
<gene>
    <name evidence="6" type="ORF">C1707_18715</name>
    <name evidence="7" type="ORF">CFHF_23835</name>
</gene>
<feature type="domain" description="HTH iclR-type" evidence="4">
    <location>
        <begin position="12"/>
        <end position="74"/>
    </location>
</feature>
<keyword evidence="1" id="KW-0805">Transcription regulation</keyword>
<feature type="domain" description="IclR-ED" evidence="5">
    <location>
        <begin position="75"/>
        <end position="253"/>
    </location>
</feature>
<name>A0A2N5CM22_9CAUL</name>
<evidence type="ECO:0000313" key="9">
    <source>
        <dbReference type="Proteomes" id="UP000281192"/>
    </source>
</evidence>
<dbReference type="AlphaFoldDB" id="A0A2N5CM22"/>
<evidence type="ECO:0000259" key="4">
    <source>
        <dbReference type="PROSITE" id="PS51077"/>
    </source>
</evidence>
<dbReference type="Gene3D" id="1.10.10.10">
    <property type="entry name" value="Winged helix-like DNA-binding domain superfamily/Winged helix DNA-binding domain"/>
    <property type="match status" value="1"/>
</dbReference>
<dbReference type="InterPro" id="IPR005471">
    <property type="entry name" value="Tscrpt_reg_IclR_N"/>
</dbReference>
<evidence type="ECO:0000256" key="1">
    <source>
        <dbReference type="ARBA" id="ARBA00023015"/>
    </source>
</evidence>
<keyword evidence="3" id="KW-0804">Transcription</keyword>
<dbReference type="PROSITE" id="PS51078">
    <property type="entry name" value="ICLR_ED"/>
    <property type="match status" value="1"/>
</dbReference>
<dbReference type="Proteomes" id="UP000281192">
    <property type="component" value="Chromosome"/>
</dbReference>
<dbReference type="EMBL" id="PJRQ01000048">
    <property type="protein sequence ID" value="PLR06946.1"/>
    <property type="molecule type" value="Genomic_DNA"/>
</dbReference>
<organism evidence="7 8">
    <name type="scientific">Caulobacter flavus</name>
    <dbReference type="NCBI Taxonomy" id="1679497"/>
    <lineage>
        <taxon>Bacteria</taxon>
        <taxon>Pseudomonadati</taxon>
        <taxon>Pseudomonadota</taxon>
        <taxon>Alphaproteobacteria</taxon>
        <taxon>Caulobacterales</taxon>
        <taxon>Caulobacteraceae</taxon>
        <taxon>Caulobacter</taxon>
    </lineage>
</organism>
<reference evidence="6 9" key="2">
    <citation type="submission" date="2018-01" db="EMBL/GenBank/DDBJ databases">
        <title>Complete genome sequence of Caulobacter flavus RHGG3.</title>
        <authorList>
            <person name="Yang E."/>
        </authorList>
    </citation>
    <scope>NUCLEOTIDE SEQUENCE [LARGE SCALE GENOMIC DNA]</scope>
    <source>
        <strain evidence="6 9">RHGG3</strain>
    </source>
</reference>
<evidence type="ECO:0000313" key="8">
    <source>
        <dbReference type="Proteomes" id="UP000234483"/>
    </source>
</evidence>
<evidence type="ECO:0000313" key="7">
    <source>
        <dbReference type="EMBL" id="PLR06946.1"/>
    </source>
</evidence>
<dbReference type="InterPro" id="IPR014757">
    <property type="entry name" value="Tscrpt_reg_IclR_C"/>
</dbReference>
<evidence type="ECO:0000256" key="3">
    <source>
        <dbReference type="ARBA" id="ARBA00023163"/>
    </source>
</evidence>
<dbReference type="SMART" id="SM00346">
    <property type="entry name" value="HTH_ICLR"/>
    <property type="match status" value="1"/>
</dbReference>
<protein>
    <submittedName>
        <fullName evidence="7">IclR family transcriptional regulator</fullName>
    </submittedName>
</protein>
<dbReference type="FunFam" id="1.10.10.10:FF:000056">
    <property type="entry name" value="IclR family transcriptional regulator"/>
    <property type="match status" value="1"/>
</dbReference>
<dbReference type="Gene3D" id="3.30.450.40">
    <property type="match status" value="1"/>
</dbReference>
<dbReference type="Proteomes" id="UP000234483">
    <property type="component" value="Unassembled WGS sequence"/>
</dbReference>
<dbReference type="SUPFAM" id="SSF46785">
    <property type="entry name" value="Winged helix' DNA-binding domain"/>
    <property type="match status" value="1"/>
</dbReference>
<evidence type="ECO:0000256" key="2">
    <source>
        <dbReference type="ARBA" id="ARBA00023125"/>
    </source>
</evidence>
<dbReference type="PANTHER" id="PTHR30136">
    <property type="entry name" value="HELIX-TURN-HELIX TRANSCRIPTIONAL REGULATOR, ICLR FAMILY"/>
    <property type="match status" value="1"/>
</dbReference>
<keyword evidence="2" id="KW-0238">DNA-binding</keyword>
<reference evidence="7 8" key="1">
    <citation type="submission" date="2017-12" db="EMBL/GenBank/DDBJ databases">
        <title>The genome sequence of Caulobacter flavus CGMCC1 15093.</title>
        <authorList>
            <person name="Gao J."/>
            <person name="Mao X."/>
            <person name="Sun J."/>
        </authorList>
    </citation>
    <scope>NUCLEOTIDE SEQUENCE [LARGE SCALE GENOMIC DNA]</scope>
    <source>
        <strain evidence="7 8">CGMCC1 15093</strain>
    </source>
</reference>
<dbReference type="GO" id="GO:0045892">
    <property type="term" value="P:negative regulation of DNA-templated transcription"/>
    <property type="evidence" value="ECO:0007669"/>
    <property type="project" value="TreeGrafter"/>
</dbReference>
<dbReference type="SUPFAM" id="SSF55781">
    <property type="entry name" value="GAF domain-like"/>
    <property type="match status" value="1"/>
</dbReference>
<dbReference type="PANTHER" id="PTHR30136:SF8">
    <property type="entry name" value="TRANSCRIPTIONAL REGULATORY PROTEIN"/>
    <property type="match status" value="1"/>
</dbReference>
<dbReference type="RefSeq" id="WP_101715417.1">
    <property type="nucleotide sequence ID" value="NZ_CP026100.1"/>
</dbReference>
<keyword evidence="9" id="KW-1185">Reference proteome</keyword>
<proteinExistence type="predicted"/>
<evidence type="ECO:0000313" key="6">
    <source>
        <dbReference type="EMBL" id="AYV48129.1"/>
    </source>
</evidence>
<dbReference type="InterPro" id="IPR050707">
    <property type="entry name" value="HTH_MetabolicPath_Reg"/>
</dbReference>
<dbReference type="OrthoDB" id="6057486at2"/>
<dbReference type="InterPro" id="IPR036390">
    <property type="entry name" value="WH_DNA-bd_sf"/>
</dbReference>
<dbReference type="GO" id="GO:0003677">
    <property type="term" value="F:DNA binding"/>
    <property type="evidence" value="ECO:0007669"/>
    <property type="project" value="UniProtKB-KW"/>
</dbReference>
<evidence type="ECO:0000259" key="5">
    <source>
        <dbReference type="PROSITE" id="PS51078"/>
    </source>
</evidence>